<feature type="domain" description="EF-hand" evidence="8">
    <location>
        <begin position="438"/>
        <end position="473"/>
    </location>
</feature>
<organism evidence="9 10">
    <name type="scientific">Durusdinium trenchii</name>
    <dbReference type="NCBI Taxonomy" id="1381693"/>
    <lineage>
        <taxon>Eukaryota</taxon>
        <taxon>Sar</taxon>
        <taxon>Alveolata</taxon>
        <taxon>Dinophyceae</taxon>
        <taxon>Suessiales</taxon>
        <taxon>Symbiodiniaceae</taxon>
        <taxon>Durusdinium</taxon>
    </lineage>
</organism>
<keyword evidence="4 7" id="KW-1133">Transmembrane helix</keyword>
<dbReference type="PANTHER" id="PTHR10037:SF62">
    <property type="entry name" value="SODIUM CHANNEL PROTEIN 60E"/>
    <property type="match status" value="1"/>
</dbReference>
<comment type="caution">
    <text evidence="9">The sequence shown here is derived from an EMBL/GenBank/DDBJ whole genome shotgun (WGS) entry which is preliminary data.</text>
</comment>
<gene>
    <name evidence="9" type="ORF">SCF082_LOCUS51793</name>
</gene>
<dbReference type="SUPFAM" id="SSF81324">
    <property type="entry name" value="Voltage-gated potassium channels"/>
    <property type="match status" value="1"/>
</dbReference>
<dbReference type="InterPro" id="IPR005821">
    <property type="entry name" value="Ion_trans_dom"/>
</dbReference>
<dbReference type="Pfam" id="PF00520">
    <property type="entry name" value="Ion_trans"/>
    <property type="match status" value="1"/>
</dbReference>
<evidence type="ECO:0000256" key="7">
    <source>
        <dbReference type="SAM" id="Phobius"/>
    </source>
</evidence>
<dbReference type="SUPFAM" id="SSF47473">
    <property type="entry name" value="EF-hand"/>
    <property type="match status" value="1"/>
</dbReference>
<dbReference type="InterPro" id="IPR011992">
    <property type="entry name" value="EF-hand-dom_pair"/>
</dbReference>
<feature type="transmembrane region" description="Helical" evidence="7">
    <location>
        <begin position="353"/>
        <end position="375"/>
    </location>
</feature>
<comment type="subcellular location">
    <subcellularLocation>
        <location evidence="1">Membrane</location>
        <topology evidence="1">Multi-pass membrane protein</topology>
    </subcellularLocation>
</comment>
<dbReference type="InterPro" id="IPR002048">
    <property type="entry name" value="EF_hand_dom"/>
</dbReference>
<evidence type="ECO:0000256" key="2">
    <source>
        <dbReference type="ARBA" id="ARBA00022692"/>
    </source>
</evidence>
<name>A0ABP0SGX9_9DINO</name>
<sequence>MRLHLRVSSPMDAPPKPVFDDGTASTFPPWDDASLEYGRIDKFQSSSASPSFQRLVNQLVQQHLQELAEQEARQTERESQSKEAKGPQDICRECGEIIALKEVADDLSHGSIRADRILNALSSQDLKVKLDDEGDASYSVASVPVNYSDLSRFQKLQKFLQSDRYEMIIAIVLCVNVLLMAFELQIDGSVKGYEQGIIGYVVVPSEAYPGWESAFKTVDLIFTLFFAADVILRVCVLKSKFFKAFVNYIDLAVCVTTLMEVTLYYMVTLPVSPILFRLLRIGKLSRAIRMVTMHSVLQSLHLLIKCLTASTNMLFWSFCLLTFFQCVSGLVISTLCRDFIRDTSQPLELRRSVWLYYGTFTRTFLSMFEILFANWSPPCRILVDEVSESFAVFFLIYRCLLGFAVLNVVNAVFVQQTMKTASSDEELAFKQKERDLELFTRKVKKLFRTVDESGDGLINKDEFSKLVKDPMLNFWLGQLVPALRLCQVERVWNIELSRALR</sequence>
<accession>A0ABP0SGX9</accession>
<proteinExistence type="predicted"/>
<dbReference type="InterPro" id="IPR043203">
    <property type="entry name" value="VGCC_Ca_Na"/>
</dbReference>
<dbReference type="Gene3D" id="1.10.238.10">
    <property type="entry name" value="EF-hand"/>
    <property type="match status" value="1"/>
</dbReference>
<keyword evidence="10" id="KW-1185">Reference proteome</keyword>
<dbReference type="EMBL" id="CAXAMM010043773">
    <property type="protein sequence ID" value="CAK9111641.1"/>
    <property type="molecule type" value="Genomic_DNA"/>
</dbReference>
<protein>
    <submittedName>
        <fullName evidence="9">Voltage-dependent T-type calcium channel subunit alpha-1G (Voltage-gated calcium channel subunit alpha Cav3.1)</fullName>
    </submittedName>
</protein>
<dbReference type="PROSITE" id="PS50222">
    <property type="entry name" value="EF_HAND_2"/>
    <property type="match status" value="1"/>
</dbReference>
<dbReference type="Proteomes" id="UP001642464">
    <property type="component" value="Unassembled WGS sequence"/>
</dbReference>
<keyword evidence="3" id="KW-0106">Calcium</keyword>
<feature type="region of interest" description="Disordered" evidence="6">
    <location>
        <begin position="1"/>
        <end position="25"/>
    </location>
</feature>
<feature type="transmembrane region" description="Helical" evidence="7">
    <location>
        <begin position="313"/>
        <end position="332"/>
    </location>
</feature>
<dbReference type="Gene3D" id="1.10.287.70">
    <property type="match status" value="1"/>
</dbReference>
<dbReference type="InterPro" id="IPR018247">
    <property type="entry name" value="EF_Hand_1_Ca_BS"/>
</dbReference>
<evidence type="ECO:0000256" key="5">
    <source>
        <dbReference type="ARBA" id="ARBA00023136"/>
    </source>
</evidence>
<feature type="transmembrane region" description="Helical" evidence="7">
    <location>
        <begin position="165"/>
        <end position="182"/>
    </location>
</feature>
<evidence type="ECO:0000313" key="10">
    <source>
        <dbReference type="Proteomes" id="UP001642464"/>
    </source>
</evidence>
<dbReference type="PROSITE" id="PS00018">
    <property type="entry name" value="EF_HAND_1"/>
    <property type="match status" value="1"/>
</dbReference>
<dbReference type="Gene3D" id="1.20.120.350">
    <property type="entry name" value="Voltage-gated potassium channels. Chain C"/>
    <property type="match status" value="1"/>
</dbReference>
<evidence type="ECO:0000256" key="3">
    <source>
        <dbReference type="ARBA" id="ARBA00022837"/>
    </source>
</evidence>
<evidence type="ECO:0000256" key="1">
    <source>
        <dbReference type="ARBA" id="ARBA00004141"/>
    </source>
</evidence>
<reference evidence="9 10" key="1">
    <citation type="submission" date="2024-02" db="EMBL/GenBank/DDBJ databases">
        <authorList>
            <person name="Chen Y."/>
            <person name="Shah S."/>
            <person name="Dougan E. K."/>
            <person name="Thang M."/>
            <person name="Chan C."/>
        </authorList>
    </citation>
    <scope>NUCLEOTIDE SEQUENCE [LARGE SCALE GENOMIC DNA]</scope>
</reference>
<dbReference type="PANTHER" id="PTHR10037">
    <property type="entry name" value="VOLTAGE-GATED CATION CHANNEL CALCIUM AND SODIUM"/>
    <property type="match status" value="1"/>
</dbReference>
<evidence type="ECO:0000313" key="9">
    <source>
        <dbReference type="EMBL" id="CAK9111641.1"/>
    </source>
</evidence>
<dbReference type="InterPro" id="IPR027359">
    <property type="entry name" value="Volt_channel_dom_sf"/>
</dbReference>
<feature type="transmembrane region" description="Helical" evidence="7">
    <location>
        <begin position="218"/>
        <end position="236"/>
    </location>
</feature>
<keyword evidence="2 7" id="KW-0812">Transmembrane</keyword>
<evidence type="ECO:0000256" key="4">
    <source>
        <dbReference type="ARBA" id="ARBA00022989"/>
    </source>
</evidence>
<evidence type="ECO:0000256" key="6">
    <source>
        <dbReference type="SAM" id="MobiDB-lite"/>
    </source>
</evidence>
<dbReference type="SMART" id="SM00054">
    <property type="entry name" value="EFh"/>
    <property type="match status" value="1"/>
</dbReference>
<keyword evidence="5 7" id="KW-0472">Membrane</keyword>
<feature type="transmembrane region" description="Helical" evidence="7">
    <location>
        <begin position="395"/>
        <end position="414"/>
    </location>
</feature>
<evidence type="ECO:0000259" key="8">
    <source>
        <dbReference type="PROSITE" id="PS50222"/>
    </source>
</evidence>
<feature type="transmembrane region" description="Helical" evidence="7">
    <location>
        <begin position="248"/>
        <end position="267"/>
    </location>
</feature>